<comment type="similarity">
    <text evidence="1 2">Belongs to the short-chain dehydrogenases/reductases (SDR) family.</text>
</comment>
<dbReference type="SUPFAM" id="SSF51735">
    <property type="entry name" value="NAD(P)-binding Rossmann-fold domains"/>
    <property type="match status" value="1"/>
</dbReference>
<dbReference type="PROSITE" id="PS00061">
    <property type="entry name" value="ADH_SHORT"/>
    <property type="match status" value="1"/>
</dbReference>
<dbReference type="PANTHER" id="PTHR42879:SF2">
    <property type="entry name" value="3-OXOACYL-[ACYL-CARRIER-PROTEIN] REDUCTASE FABG"/>
    <property type="match status" value="1"/>
</dbReference>
<dbReference type="InterPro" id="IPR002347">
    <property type="entry name" value="SDR_fam"/>
</dbReference>
<keyword evidence="4" id="KW-1185">Reference proteome</keyword>
<dbReference type="Pfam" id="PF00106">
    <property type="entry name" value="adh_short"/>
    <property type="match status" value="1"/>
</dbReference>
<dbReference type="InterPro" id="IPR050259">
    <property type="entry name" value="SDR"/>
</dbReference>
<organism evidence="3 4">
    <name type="scientific">Phyllobacterium sophorae</name>
    <dbReference type="NCBI Taxonomy" id="1520277"/>
    <lineage>
        <taxon>Bacteria</taxon>
        <taxon>Pseudomonadati</taxon>
        <taxon>Pseudomonadota</taxon>
        <taxon>Alphaproteobacteria</taxon>
        <taxon>Hyphomicrobiales</taxon>
        <taxon>Phyllobacteriaceae</taxon>
        <taxon>Phyllobacterium</taxon>
    </lineage>
</organism>
<proteinExistence type="inferred from homology"/>
<evidence type="ECO:0000313" key="4">
    <source>
        <dbReference type="Proteomes" id="UP000241764"/>
    </source>
</evidence>
<dbReference type="OrthoDB" id="9803333at2"/>
<dbReference type="AlphaFoldDB" id="A0A2P7B6N6"/>
<dbReference type="GO" id="GO:0032787">
    <property type="term" value="P:monocarboxylic acid metabolic process"/>
    <property type="evidence" value="ECO:0007669"/>
    <property type="project" value="UniProtKB-ARBA"/>
</dbReference>
<dbReference type="RefSeq" id="WP_106665801.1">
    <property type="nucleotide sequence ID" value="NZ_PGGM01000010.1"/>
</dbReference>
<dbReference type="Proteomes" id="UP000241764">
    <property type="component" value="Unassembled WGS sequence"/>
</dbReference>
<evidence type="ECO:0000256" key="1">
    <source>
        <dbReference type="ARBA" id="ARBA00006484"/>
    </source>
</evidence>
<dbReference type="Gene3D" id="3.40.50.720">
    <property type="entry name" value="NAD(P)-binding Rossmann-like Domain"/>
    <property type="match status" value="1"/>
</dbReference>
<reference evidence="4" key="1">
    <citation type="submission" date="2017-11" db="EMBL/GenBank/DDBJ databases">
        <authorList>
            <person name="Kuznetsova I."/>
            <person name="Sazanova A."/>
            <person name="Chirak E."/>
            <person name="Safronova V."/>
            <person name="Willems A."/>
        </authorList>
    </citation>
    <scope>NUCLEOTIDE SEQUENCE [LARGE SCALE GENOMIC DNA]</scope>
    <source>
        <strain evidence="4">CCBAU 03422</strain>
    </source>
</reference>
<dbReference type="PRINTS" id="PR00080">
    <property type="entry name" value="SDRFAMILY"/>
</dbReference>
<dbReference type="InterPro" id="IPR020904">
    <property type="entry name" value="Sc_DH/Rdtase_CS"/>
</dbReference>
<dbReference type="FunFam" id="3.40.50.720:FF:000084">
    <property type="entry name" value="Short-chain dehydrogenase reductase"/>
    <property type="match status" value="1"/>
</dbReference>
<evidence type="ECO:0000256" key="2">
    <source>
        <dbReference type="RuleBase" id="RU000363"/>
    </source>
</evidence>
<dbReference type="PRINTS" id="PR00081">
    <property type="entry name" value="GDHRDH"/>
</dbReference>
<dbReference type="CDD" id="cd05233">
    <property type="entry name" value="SDR_c"/>
    <property type="match status" value="1"/>
</dbReference>
<name>A0A2P7B6N6_9HYPH</name>
<evidence type="ECO:0000313" key="3">
    <source>
        <dbReference type="EMBL" id="PSH62133.1"/>
    </source>
</evidence>
<sequence length="250" mass="26300">MDHLAGASANNQVAIVTGAAKGLGLAIAKRLADDGYRVAVWDIDFSRFDEAQAGFIPATTQVVDVADMDAVDKAFRGTVEALGHVDILVNNAGVNGPIANTWEYPVKDWKRVLAIDLDGVFHCCRSAIPHMVERGYGRIVNIASIAGKEGNPGGSAYAAAKGGVIAYTKSIAKELARTGVLVNCIAPTMAETELLQEMTPEFIATIKGKIPMGRLVTVEEVAAMVAFAAGSDCSFTTGFTFDLTGGRATY</sequence>
<dbReference type="PANTHER" id="PTHR42879">
    <property type="entry name" value="3-OXOACYL-(ACYL-CARRIER-PROTEIN) REDUCTASE"/>
    <property type="match status" value="1"/>
</dbReference>
<comment type="caution">
    <text evidence="3">The sequence shown here is derived from an EMBL/GenBank/DDBJ whole genome shotgun (WGS) entry which is preliminary data.</text>
</comment>
<dbReference type="EMBL" id="PGGM01000010">
    <property type="protein sequence ID" value="PSH62133.1"/>
    <property type="molecule type" value="Genomic_DNA"/>
</dbReference>
<gene>
    <name evidence="3" type="ORF">CU103_20040</name>
</gene>
<accession>A0A2P7B6N6</accession>
<protein>
    <submittedName>
        <fullName evidence="3">3-oxoacyl-ACP reductase</fullName>
    </submittedName>
</protein>
<dbReference type="InterPro" id="IPR036291">
    <property type="entry name" value="NAD(P)-bd_dom_sf"/>
</dbReference>